<evidence type="ECO:0000313" key="1">
    <source>
        <dbReference type="EMBL" id="ABW32614.1"/>
    </source>
</evidence>
<name>A8ZNM8_ACAM1</name>
<accession>A8ZNM8</accession>
<dbReference type="KEGG" id="amr:AM1_D0119"/>
<sequence>MSEYGDFNNHIPTPQLDPLLMGEVMGADAFSEGDWVLLRSEGNKPTKVTCCHHDLIFVDQGMGENFGDSLVNFYPEELGYPLDHRFWSSHQKRCYLRCYIDPQLNTRWKALSSTPLEQEKTKQLCFLGLFLSLIALLSKVCDYIARVYSVSTLVGLSH</sequence>
<gene>
    <name evidence="1" type="ordered locus">AM1_D0119</name>
</gene>
<dbReference type="EMBL" id="CP000841">
    <property type="protein sequence ID" value="ABW32614.1"/>
    <property type="molecule type" value="Genomic_DNA"/>
</dbReference>
<dbReference type="Proteomes" id="UP000000268">
    <property type="component" value="Plasmid pREB4"/>
</dbReference>
<protein>
    <submittedName>
        <fullName evidence="1">Uncharacterized protein</fullName>
    </submittedName>
</protein>
<evidence type="ECO:0000313" key="2">
    <source>
        <dbReference type="Proteomes" id="UP000000268"/>
    </source>
</evidence>
<dbReference type="HOGENOM" id="CLU_1665605_0_0_3"/>
<reference evidence="1 2" key="1">
    <citation type="journal article" date="2008" name="Proc. Natl. Acad. Sci. U.S.A.">
        <title>Niche adaptation and genome expansion in the chlorophyll d-producing cyanobacterium Acaryochloris marina.</title>
        <authorList>
            <person name="Swingley W.D."/>
            <person name="Chen M."/>
            <person name="Cheung P.C."/>
            <person name="Conrad A.L."/>
            <person name="Dejesa L.C."/>
            <person name="Hao J."/>
            <person name="Honchak B.M."/>
            <person name="Karbach L.E."/>
            <person name="Kurdoglu A."/>
            <person name="Lahiri S."/>
            <person name="Mastrian S.D."/>
            <person name="Miyashita H."/>
            <person name="Page L."/>
            <person name="Ramakrishna P."/>
            <person name="Satoh S."/>
            <person name="Sattley W.M."/>
            <person name="Shimada Y."/>
            <person name="Taylor H.L."/>
            <person name="Tomo T."/>
            <person name="Tsuchiya T."/>
            <person name="Wang Z.T."/>
            <person name="Raymond J."/>
            <person name="Mimuro M."/>
            <person name="Blankenship R.E."/>
            <person name="Touchman J.W."/>
        </authorList>
    </citation>
    <scope>NUCLEOTIDE SEQUENCE [LARGE SCALE GENOMIC DNA]</scope>
    <source>
        <strain evidence="2">MBIC 11017</strain>
        <plasmid evidence="2">Plasmid pREB4</plasmid>
    </source>
</reference>
<keyword evidence="2" id="KW-1185">Reference proteome</keyword>
<geneLocation type="plasmid" evidence="1 2">
    <name>pREB4</name>
</geneLocation>
<dbReference type="RefSeq" id="WP_012167754.1">
    <property type="nucleotide sequence ID" value="NC_009929.1"/>
</dbReference>
<dbReference type="AlphaFoldDB" id="A8ZNM8"/>
<keyword evidence="1" id="KW-0614">Plasmid</keyword>
<proteinExistence type="predicted"/>
<organism evidence="1 2">
    <name type="scientific">Acaryochloris marina (strain MBIC 11017)</name>
    <dbReference type="NCBI Taxonomy" id="329726"/>
    <lineage>
        <taxon>Bacteria</taxon>
        <taxon>Bacillati</taxon>
        <taxon>Cyanobacteriota</taxon>
        <taxon>Cyanophyceae</taxon>
        <taxon>Acaryochloridales</taxon>
        <taxon>Acaryochloridaceae</taxon>
        <taxon>Acaryochloris</taxon>
    </lineage>
</organism>